<dbReference type="NCBIfam" id="TIGR03980">
    <property type="entry name" value="prismane_assoc"/>
    <property type="match status" value="1"/>
</dbReference>
<evidence type="ECO:0000313" key="2">
    <source>
        <dbReference type="EMBL" id="VAX29763.1"/>
    </source>
</evidence>
<feature type="domain" description="DUF1858" evidence="1">
    <location>
        <begin position="8"/>
        <end position="61"/>
    </location>
</feature>
<dbReference type="EMBL" id="UOGG01000092">
    <property type="protein sequence ID" value="VAX29763.1"/>
    <property type="molecule type" value="Genomic_DNA"/>
</dbReference>
<protein>
    <recommendedName>
        <fullName evidence="1">DUF1858 domain-containing protein</fullName>
    </recommendedName>
</protein>
<dbReference type="SUPFAM" id="SSF140683">
    <property type="entry name" value="SP0561-like"/>
    <property type="match status" value="1"/>
</dbReference>
<name>A0A3B1CZ35_9ZZZZ</name>
<dbReference type="InterPro" id="IPR038062">
    <property type="entry name" value="ScdA-like_N_sf"/>
</dbReference>
<proteinExistence type="predicted"/>
<gene>
    <name evidence="2" type="ORF">MNBD_NITROSPINAE05-535</name>
</gene>
<dbReference type="AlphaFoldDB" id="A0A3B1CZ35"/>
<dbReference type="InterPro" id="IPR023883">
    <property type="entry name" value="CHP03980_redox-disulphide"/>
</dbReference>
<organism evidence="2">
    <name type="scientific">hydrothermal vent metagenome</name>
    <dbReference type="NCBI Taxonomy" id="652676"/>
    <lineage>
        <taxon>unclassified sequences</taxon>
        <taxon>metagenomes</taxon>
        <taxon>ecological metagenomes</taxon>
    </lineage>
</organism>
<dbReference type="Pfam" id="PF08984">
    <property type="entry name" value="DUF1858"/>
    <property type="match status" value="1"/>
</dbReference>
<evidence type="ECO:0000259" key="1">
    <source>
        <dbReference type="Pfam" id="PF08984"/>
    </source>
</evidence>
<dbReference type="PANTHER" id="PTHR39341">
    <property type="entry name" value="BSL7085 PROTEIN"/>
    <property type="match status" value="1"/>
</dbReference>
<sequence>MVEQAMIIKKDTKINEIINAHPEAVRFFSDLNMSCSQCFAVNFDTLENGALMHDMDADQLIAKLDQFISTLPAAPTITAYPK</sequence>
<dbReference type="Gene3D" id="1.10.3910.10">
    <property type="entry name" value="SP0561-like"/>
    <property type="match status" value="1"/>
</dbReference>
<dbReference type="InterPro" id="IPR015077">
    <property type="entry name" value="DUF1858"/>
</dbReference>
<dbReference type="PANTHER" id="PTHR39341:SF1">
    <property type="entry name" value="DUF1858 DOMAIN-CONTAINING PROTEIN"/>
    <property type="match status" value="1"/>
</dbReference>
<reference evidence="2" key="1">
    <citation type="submission" date="2018-06" db="EMBL/GenBank/DDBJ databases">
        <authorList>
            <person name="Zhirakovskaya E."/>
        </authorList>
    </citation>
    <scope>NUCLEOTIDE SEQUENCE</scope>
</reference>
<accession>A0A3B1CZ35</accession>